<dbReference type="InterPro" id="IPR016036">
    <property type="entry name" value="Malonyl_transacylase_ACP-bd"/>
</dbReference>
<dbReference type="InterPro" id="IPR050091">
    <property type="entry name" value="PKS_NRPS_Biosynth_Enz"/>
</dbReference>
<evidence type="ECO:0000259" key="9">
    <source>
        <dbReference type="PROSITE" id="PS52004"/>
    </source>
</evidence>
<dbReference type="GO" id="GO:0006633">
    <property type="term" value="P:fatty acid biosynthetic process"/>
    <property type="evidence" value="ECO:0007669"/>
    <property type="project" value="InterPro"/>
</dbReference>
<dbReference type="PROSITE" id="PS52004">
    <property type="entry name" value="KS3_2"/>
    <property type="match status" value="1"/>
</dbReference>
<organism evidence="11 12">
    <name type="scientific">Colletotrichum gloeosporioides</name>
    <name type="common">Anthracnose fungus</name>
    <name type="synonym">Glomerella cingulata</name>
    <dbReference type="NCBI Taxonomy" id="474922"/>
    <lineage>
        <taxon>Eukaryota</taxon>
        <taxon>Fungi</taxon>
        <taxon>Dikarya</taxon>
        <taxon>Ascomycota</taxon>
        <taxon>Pezizomycotina</taxon>
        <taxon>Sordariomycetes</taxon>
        <taxon>Hypocreomycetidae</taxon>
        <taxon>Glomerellales</taxon>
        <taxon>Glomerellaceae</taxon>
        <taxon>Colletotrichum</taxon>
        <taxon>Colletotrichum gloeosporioides species complex</taxon>
    </lineage>
</organism>
<dbReference type="GeneID" id="69012694"/>
<dbReference type="Pfam" id="PF00109">
    <property type="entry name" value="ketoacyl-synt"/>
    <property type="match status" value="1"/>
</dbReference>
<dbReference type="Pfam" id="PF08242">
    <property type="entry name" value="Methyltransf_12"/>
    <property type="match status" value="1"/>
</dbReference>
<evidence type="ECO:0000313" key="11">
    <source>
        <dbReference type="EMBL" id="KAF3801387.1"/>
    </source>
</evidence>
<dbReference type="InterPro" id="IPR014043">
    <property type="entry name" value="Acyl_transferase_dom"/>
</dbReference>
<dbReference type="GO" id="GO:0004315">
    <property type="term" value="F:3-oxoacyl-[acyl-carrier-protein] synthase activity"/>
    <property type="evidence" value="ECO:0007669"/>
    <property type="project" value="InterPro"/>
</dbReference>
<evidence type="ECO:0000259" key="10">
    <source>
        <dbReference type="PROSITE" id="PS52019"/>
    </source>
</evidence>
<feature type="region of interest" description="C-terminal hotdog fold" evidence="6">
    <location>
        <begin position="1057"/>
        <end position="1207"/>
    </location>
</feature>
<gene>
    <name evidence="11" type="ORF">GCG54_00005543</name>
</gene>
<evidence type="ECO:0000313" key="12">
    <source>
        <dbReference type="Proteomes" id="UP000613401"/>
    </source>
</evidence>
<dbReference type="InterPro" id="IPR042104">
    <property type="entry name" value="PKS_dehydratase_sf"/>
</dbReference>
<dbReference type="CDD" id="cd00833">
    <property type="entry name" value="PKS"/>
    <property type="match status" value="1"/>
</dbReference>
<keyword evidence="2" id="KW-0596">Phosphopantetheine</keyword>
<feature type="active site" description="Proton acceptor; for dehydratase activity" evidence="6">
    <location>
        <position position="925"/>
    </location>
</feature>
<dbReference type="InterPro" id="IPR049900">
    <property type="entry name" value="PKS_mFAS_DH"/>
</dbReference>
<dbReference type="EMBL" id="WVTB01000067">
    <property type="protein sequence ID" value="KAF3801387.1"/>
    <property type="molecule type" value="Genomic_DNA"/>
</dbReference>
<dbReference type="InterPro" id="IPR016035">
    <property type="entry name" value="Acyl_Trfase/lysoPLipase"/>
</dbReference>
<feature type="region of interest" description="N-terminal hotdog fold" evidence="6">
    <location>
        <begin position="892"/>
        <end position="1029"/>
    </location>
</feature>
<evidence type="ECO:0000256" key="3">
    <source>
        <dbReference type="ARBA" id="ARBA00022553"/>
    </source>
</evidence>
<sequence>MAGIFPGAKSVDELWELISTGRSTVAPAPERVGLDQLAEDVSKVKWWGNFIDQHDTFDHKFFNKSSREATACDPQQRKLLEVVYEALSSSGQLSPETVWDPKDYGCFIGAVMNNYAENLSCHPPTAYATTGTGRSYLSGAISHHFGWSGPAMTIDTACSSSLVAIHTACRAIASGECSRAVAGGANIITCPHDYRDLKAAGFLSPNGQCKPFDAHADGYCRGEGVGVVVLKSLSAALEENNNILGVVIGSATNQNHEGGPIVVPSAKSQASLLRKVMDLANVTREDVSYVEAHGTGTSVGDPIEVSSLREAFGGASRTSKLYFSSIKGNIGHAEAASGAAGLIKTLLMLKNSRIPPQASFQSLNPNIPILAPDKMEIPRQLTPWDARDRIACVNNYGAAGSNSVVMIRNAPINESNLGVLDEQPVAPSKWPLILSASTEESLSKYAQQVLDLVRRVVGSAKPSVFDLQDILFHLAQRANHALKVVVSTTVSDMEELETSLSQVSSGCNLITNVSSPPPIILVFGGQDGRYVGLSEDVYKSSQILRCHLDNCQHVCLNLGLEGIFPAIFQRNPISDLVTLHVALFAIQYSSARAWMDSGLKIEAVVGHSFGQLTALCISGALSLSDALKLVAGRASLVEKCWGPEPGSMLALNADREHVTRLLRQVEGLEVACFNGPRSHVVVGSAKAIRDVETLITRNEMMRGSIRCQTLDVTHGFHSLLTEPLLQQLSDLAEGLCWKTPTIALEVCSDKQNDRMPGSQLVVEHMRGPVCFQHAIERLVQKYPQATWIEAGRGTSAIQLVRSCVQPQDGHTFMGPQLTALTAQDSLVDVTIKLWREGHNVQYWPFHRRQRHQYQALSLPPYQFQKTRHWLPYIGLKHGAESPARPSTEDPEPEEFLSLIKGESSTKSYFRISAKSERFQSLVKGHIMCEYASMPASAYIEAVSRAALKLQHSDVAAWRPTVEDLTMKAPVVLKLDEEPPEILLSMRRVDSSWPSWVFSIMVEPTQKAGESRVEAQETTTGMVHLRERNDSRVTQEFRRFESLIGDCRWQNITKHPDAEAMQGKHIYRAFNGVVQYSDDFKGIKAIASLGNEAAGVVRFSPNSYGTLDQRLVDTPMVDSFLQFGGFLVNYFSTTATPDSLFVCHRIQRLQLGPAFSPDVKDWLVLANMTTENDENMSVDVYVSEAQTKKMVLVAFGMGFTKISRTSLTRILRGSSKDSNLSPVTSKEEKTLQSETNTSAEVSTRNLGGFISKRSEVLKIAASIADIAANDLTGKEALPDIGIDSLGATEMIGDIASALSVTIDLSTFLLFADINAIISHIDRELGLSSASEESATSQVPPESPTGNEGLQSLSNLPNQRPAERSPRELKDTPGPCAGSKAKTEELPTINSIHESFDEVRLSFDRLGASASALDYWSEIHPGDVRLVLAYVSQAFQTLGCDLLALNPGDTVPIVKGILPRHQQLLHRLYRFLEDENIVKSSGDCFIRTSKPMDTTSGEQVFQHIIDKHPLNAPIRHLLRAVGPHLAACLVGDHDALQVLFGNRANKKWLDDLYREWPMLVTATHLLGDFLCRSFSRSSGSGPFRILEVGAGTGGTTRHVVDLLVKVGIPFEYHFTDLSASLVQKAKNYFAGINGMTFGVLDIESEPTAELTEAFHVIISTNCIHATRNITSSLANLRKMLREDGALALIEMTPTRQLYVFDIIVGLLEGWWLFNDGRSHALADAEHWQRAFLSAGFADVQWSDGKSLESKTVRVICGFRKPGSGRLGTGADKIERGQVEIDVQEVVYKTVGSQQIHADIYYPQVANSAKKMPIALMIHGGSHIIFSRKDIRPPQTRIMIDMGLLPVSLDHRLCPESRLAEGPMADVCDALEWAQKILPYIELRNPDIRPDPDNIVVVGWSSGGQLALSTGWTAPERGVRPPNAILAFYCPTDYEDDWWQSPIQPVGAEDLGEEYDVLEAVQDEPVSLPEYLIQLPQAVEGELLLTSIM</sequence>
<feature type="domain" description="PKS/mFAS DH" evidence="10">
    <location>
        <begin position="892"/>
        <end position="1207"/>
    </location>
</feature>
<dbReference type="InterPro" id="IPR001227">
    <property type="entry name" value="Ac_transferase_dom_sf"/>
</dbReference>
<reference evidence="11" key="2">
    <citation type="submission" date="2020-03" db="EMBL/GenBank/DDBJ databases">
        <authorList>
            <person name="Fu F.-F."/>
            <person name="Chen J."/>
        </authorList>
    </citation>
    <scope>NUCLEOTIDE SEQUENCE</scope>
    <source>
        <strain evidence="11">Lc1</strain>
    </source>
</reference>
<feature type="region of interest" description="Disordered" evidence="7">
    <location>
        <begin position="1327"/>
        <end position="1382"/>
    </location>
</feature>
<dbReference type="InterPro" id="IPR018201">
    <property type="entry name" value="Ketoacyl_synth_AS"/>
</dbReference>
<dbReference type="Gene3D" id="3.30.70.3290">
    <property type="match status" value="1"/>
</dbReference>
<comment type="caution">
    <text evidence="11">The sequence shown here is derived from an EMBL/GenBank/DDBJ whole genome shotgun (WGS) entry which is preliminary data.</text>
</comment>
<dbReference type="Pfam" id="PF02801">
    <property type="entry name" value="Ketoacyl-synt_C"/>
    <property type="match status" value="1"/>
</dbReference>
<dbReference type="Gene3D" id="3.40.50.1820">
    <property type="entry name" value="alpha/beta hydrolase"/>
    <property type="match status" value="1"/>
</dbReference>
<dbReference type="PANTHER" id="PTHR43775:SF21">
    <property type="entry name" value="NON-REDUCING POLYKETIDE SYNTHASE AUSA-RELATED"/>
    <property type="match status" value="1"/>
</dbReference>
<dbReference type="InterPro" id="IPR049551">
    <property type="entry name" value="PKS_DH_C"/>
</dbReference>
<dbReference type="SMART" id="SM00827">
    <property type="entry name" value="PKS_AT"/>
    <property type="match status" value="1"/>
</dbReference>
<dbReference type="SUPFAM" id="SSF47336">
    <property type="entry name" value="ACP-like"/>
    <property type="match status" value="1"/>
</dbReference>
<dbReference type="InterPro" id="IPR006162">
    <property type="entry name" value="Ppantetheine_attach_site"/>
</dbReference>
<name>A0A8H4CCY5_COLGL</name>
<evidence type="ECO:0000256" key="2">
    <source>
        <dbReference type="ARBA" id="ARBA00022450"/>
    </source>
</evidence>
<dbReference type="Pfam" id="PF18558">
    <property type="entry name" value="HTH_51"/>
    <property type="match status" value="1"/>
</dbReference>
<evidence type="ECO:0000259" key="8">
    <source>
        <dbReference type="PROSITE" id="PS50075"/>
    </source>
</evidence>
<dbReference type="PROSITE" id="PS00012">
    <property type="entry name" value="PHOSPHOPANTETHEINE"/>
    <property type="match status" value="1"/>
</dbReference>
<evidence type="ECO:0000256" key="6">
    <source>
        <dbReference type="PROSITE-ProRule" id="PRU01363"/>
    </source>
</evidence>
<dbReference type="PROSITE" id="PS50075">
    <property type="entry name" value="CARRIER"/>
    <property type="match status" value="1"/>
</dbReference>
<dbReference type="Pfam" id="PF00698">
    <property type="entry name" value="Acyl_transf_1"/>
    <property type="match status" value="1"/>
</dbReference>
<keyword evidence="4" id="KW-0808">Transferase</keyword>
<dbReference type="GO" id="GO:0044550">
    <property type="term" value="P:secondary metabolite biosynthetic process"/>
    <property type="evidence" value="ECO:0007669"/>
    <property type="project" value="TreeGrafter"/>
</dbReference>
<dbReference type="InterPro" id="IPR036736">
    <property type="entry name" value="ACP-like_sf"/>
</dbReference>
<dbReference type="Gene3D" id="3.40.50.150">
    <property type="entry name" value="Vaccinia Virus protein VP39"/>
    <property type="match status" value="1"/>
</dbReference>
<keyword evidence="5" id="KW-0511">Multifunctional enzyme</keyword>
<dbReference type="GO" id="GO:0004312">
    <property type="term" value="F:fatty acid synthase activity"/>
    <property type="evidence" value="ECO:0007669"/>
    <property type="project" value="TreeGrafter"/>
</dbReference>
<proteinExistence type="predicted"/>
<dbReference type="Gene3D" id="3.40.47.10">
    <property type="match status" value="1"/>
</dbReference>
<feature type="compositionally biased region" description="Basic and acidic residues" evidence="7">
    <location>
        <begin position="1359"/>
        <end position="1369"/>
    </location>
</feature>
<dbReference type="Pfam" id="PF07859">
    <property type="entry name" value="Abhydrolase_3"/>
    <property type="match status" value="1"/>
</dbReference>
<dbReference type="SUPFAM" id="SSF55048">
    <property type="entry name" value="Probable ACP-binding domain of malonyl-CoA ACP transacylase"/>
    <property type="match status" value="1"/>
</dbReference>
<dbReference type="InterPro" id="IPR020841">
    <property type="entry name" value="PKS_Beta-ketoAc_synthase_dom"/>
</dbReference>
<evidence type="ECO:0000256" key="5">
    <source>
        <dbReference type="ARBA" id="ARBA00023268"/>
    </source>
</evidence>
<dbReference type="InterPro" id="IPR013094">
    <property type="entry name" value="AB_hydrolase_3"/>
</dbReference>
<dbReference type="SMART" id="SM00825">
    <property type="entry name" value="PKS_KS"/>
    <property type="match status" value="1"/>
</dbReference>
<dbReference type="SUPFAM" id="SSF53335">
    <property type="entry name" value="S-adenosyl-L-methionine-dependent methyltransferases"/>
    <property type="match status" value="1"/>
</dbReference>
<dbReference type="Pfam" id="PF14765">
    <property type="entry name" value="PS-DH"/>
    <property type="match status" value="1"/>
</dbReference>
<dbReference type="InterPro" id="IPR029063">
    <property type="entry name" value="SAM-dependent_MTases_sf"/>
</dbReference>
<dbReference type="InterPro" id="IPR016039">
    <property type="entry name" value="Thiolase-like"/>
</dbReference>
<dbReference type="SUPFAM" id="SSF52151">
    <property type="entry name" value="FabD/lysophospholipase-like"/>
    <property type="match status" value="1"/>
</dbReference>
<dbReference type="SUPFAM" id="SSF53901">
    <property type="entry name" value="Thiolase-like"/>
    <property type="match status" value="1"/>
</dbReference>
<dbReference type="GO" id="GO:0008168">
    <property type="term" value="F:methyltransferase activity"/>
    <property type="evidence" value="ECO:0007669"/>
    <property type="project" value="UniProtKB-KW"/>
</dbReference>
<dbReference type="Gene3D" id="1.10.1200.10">
    <property type="entry name" value="ACP-like"/>
    <property type="match status" value="1"/>
</dbReference>
<keyword evidence="3" id="KW-0597">Phosphoprotein</keyword>
<evidence type="ECO:0000256" key="1">
    <source>
        <dbReference type="ARBA" id="ARBA00005179"/>
    </source>
</evidence>
<accession>A0A8H4CCY5</accession>
<dbReference type="CDD" id="cd02440">
    <property type="entry name" value="AdoMet_MTases"/>
    <property type="match status" value="1"/>
</dbReference>
<dbReference type="InterPro" id="IPR013217">
    <property type="entry name" value="Methyltransf_12"/>
</dbReference>
<dbReference type="GO" id="GO:0016787">
    <property type="term" value="F:hydrolase activity"/>
    <property type="evidence" value="ECO:0007669"/>
    <property type="project" value="InterPro"/>
</dbReference>
<dbReference type="InterPro" id="IPR041068">
    <property type="entry name" value="HTH_51"/>
</dbReference>
<dbReference type="SUPFAM" id="SSF53474">
    <property type="entry name" value="alpha/beta-Hydrolases"/>
    <property type="match status" value="1"/>
</dbReference>
<evidence type="ECO:0000256" key="4">
    <source>
        <dbReference type="ARBA" id="ARBA00022679"/>
    </source>
</evidence>
<feature type="region of interest" description="Disordered" evidence="7">
    <location>
        <begin position="1213"/>
        <end position="1237"/>
    </location>
</feature>
<reference evidence="11" key="1">
    <citation type="journal article" date="2020" name="Phytopathology">
        <title>Genome sequence and comparative analysis of Colletotrichum gloeosporioides isolated from Liriodendron leaves.</title>
        <authorList>
            <person name="Fu F.F."/>
            <person name="Hao Z."/>
            <person name="Wang P."/>
            <person name="Lu Y."/>
            <person name="Xue L.J."/>
            <person name="Wei G."/>
            <person name="Tian Y."/>
            <person name="Baishi H."/>
            <person name="Xu H."/>
            <person name="Shi J."/>
            <person name="Cheng T."/>
            <person name="Wang G."/>
            <person name="Yi Y."/>
            <person name="Chen J."/>
        </authorList>
    </citation>
    <scope>NUCLEOTIDE SEQUENCE</scope>
    <source>
        <strain evidence="11">Lc1</strain>
    </source>
</reference>
<dbReference type="Pfam" id="PF00550">
    <property type="entry name" value="PP-binding"/>
    <property type="match status" value="1"/>
</dbReference>
<feature type="domain" description="Ketosynthase family 3 (KS3)" evidence="9">
    <location>
        <begin position="1"/>
        <end position="409"/>
    </location>
</feature>
<dbReference type="GO" id="GO:0032259">
    <property type="term" value="P:methylation"/>
    <property type="evidence" value="ECO:0007669"/>
    <property type="project" value="UniProtKB-KW"/>
</dbReference>
<dbReference type="Gene3D" id="3.40.366.10">
    <property type="entry name" value="Malonyl-Coenzyme A Acyl Carrier Protein, domain 2"/>
    <property type="match status" value="1"/>
</dbReference>
<feature type="domain" description="Carrier" evidence="8">
    <location>
        <begin position="1249"/>
        <end position="1323"/>
    </location>
</feature>
<dbReference type="PROSITE" id="PS00606">
    <property type="entry name" value="KS3_1"/>
    <property type="match status" value="1"/>
</dbReference>
<dbReference type="InterPro" id="IPR014030">
    <property type="entry name" value="Ketoacyl_synth_N"/>
</dbReference>
<dbReference type="Proteomes" id="UP000613401">
    <property type="component" value="Unassembled WGS sequence"/>
</dbReference>
<dbReference type="InterPro" id="IPR014031">
    <property type="entry name" value="Ketoacyl_synth_C"/>
</dbReference>
<dbReference type="Gene3D" id="3.10.129.110">
    <property type="entry name" value="Polyketide synthase dehydratase"/>
    <property type="match status" value="1"/>
</dbReference>
<protein>
    <submittedName>
        <fullName evidence="11">Methylphloroacetophenone synthase</fullName>
    </submittedName>
</protein>
<keyword evidence="12" id="KW-1185">Reference proteome</keyword>
<dbReference type="RefSeq" id="XP_045260546.1">
    <property type="nucleotide sequence ID" value="XM_045405565.1"/>
</dbReference>
<dbReference type="PROSITE" id="PS52019">
    <property type="entry name" value="PKS_MFAS_DH"/>
    <property type="match status" value="1"/>
</dbReference>
<feature type="active site" description="Proton donor; for dehydratase activity" evidence="6">
    <location>
        <position position="1117"/>
    </location>
</feature>
<dbReference type="InterPro" id="IPR009081">
    <property type="entry name" value="PP-bd_ACP"/>
</dbReference>
<evidence type="ECO:0000256" key="7">
    <source>
        <dbReference type="SAM" id="MobiDB-lite"/>
    </source>
</evidence>
<dbReference type="PANTHER" id="PTHR43775">
    <property type="entry name" value="FATTY ACID SYNTHASE"/>
    <property type="match status" value="1"/>
</dbReference>
<feature type="compositionally biased region" description="Polar residues" evidence="7">
    <location>
        <begin position="1336"/>
        <end position="1356"/>
    </location>
</feature>
<comment type="pathway">
    <text evidence="1">Secondary metabolite biosynthesis.</text>
</comment>
<dbReference type="InterPro" id="IPR029058">
    <property type="entry name" value="AB_hydrolase_fold"/>
</dbReference>